<evidence type="ECO:0000313" key="1">
    <source>
        <dbReference type="EMBL" id="CDF86603.1"/>
    </source>
</evidence>
<organism evidence="1 2">
    <name type="scientific">Pseudomonas knackmussii (strain DSM 6978 / CCUG 54928 / LMG 23759 / B13)</name>
    <dbReference type="NCBI Taxonomy" id="1301098"/>
    <lineage>
        <taxon>Bacteria</taxon>
        <taxon>Pseudomonadati</taxon>
        <taxon>Pseudomonadota</taxon>
        <taxon>Gammaproteobacteria</taxon>
        <taxon>Pseudomonadales</taxon>
        <taxon>Pseudomonadaceae</taxon>
        <taxon>Pseudomonas</taxon>
    </lineage>
</organism>
<protein>
    <recommendedName>
        <fullName evidence="3">Ethanolamine utilization protein EutQ</fullName>
    </recommendedName>
</protein>
<dbReference type="InterPro" id="IPR011051">
    <property type="entry name" value="RmlC_Cupin_sf"/>
</dbReference>
<dbReference type="InterPro" id="IPR014710">
    <property type="entry name" value="RmlC-like_jellyroll"/>
</dbReference>
<gene>
    <name evidence="1" type="ORF">PKB_5291</name>
</gene>
<name>A0A024HQA6_PSEKB</name>
<dbReference type="SUPFAM" id="SSF51182">
    <property type="entry name" value="RmlC-like cupins"/>
    <property type="match status" value="1"/>
</dbReference>
<dbReference type="InterPro" id="IPR010424">
    <property type="entry name" value="EutQ"/>
</dbReference>
<reference evidence="1 2" key="1">
    <citation type="submission" date="2013-03" db="EMBL/GenBank/DDBJ databases">
        <authorList>
            <person name="Linke B."/>
        </authorList>
    </citation>
    <scope>NUCLEOTIDE SEQUENCE [LARGE SCALE GENOMIC DNA]</scope>
    <source>
        <strain evidence="1 2">B13</strain>
    </source>
</reference>
<dbReference type="RefSeq" id="WP_043255811.1">
    <property type="nucleotide sequence ID" value="NZ_HG322950.1"/>
</dbReference>
<dbReference type="KEGG" id="pkc:PKB_5291"/>
<dbReference type="eggNOG" id="COG4766">
    <property type="taxonomic scope" value="Bacteria"/>
</dbReference>
<dbReference type="HOGENOM" id="CLU_082122_1_1_6"/>
<sequence>MSEVIHFQRSALQFQPYGGQPVERAALCRLIGAADSQTMGAGIACFDGCSIEWTVLYDELIVVLEGHFRLRLGDRVVEAGPGDVIWVPEHTALAYEGEQARVFYALYPVDWQTRNA</sequence>
<dbReference type="AlphaFoldDB" id="A0A024HQA6"/>
<proteinExistence type="predicted"/>
<evidence type="ECO:0000313" key="2">
    <source>
        <dbReference type="Proteomes" id="UP000025241"/>
    </source>
</evidence>
<dbReference type="Pfam" id="PF06249">
    <property type="entry name" value="EutQ"/>
    <property type="match status" value="1"/>
</dbReference>
<dbReference type="EMBL" id="HG322950">
    <property type="protein sequence ID" value="CDF86603.1"/>
    <property type="molecule type" value="Genomic_DNA"/>
</dbReference>
<dbReference type="PATRIC" id="fig|1301098.3.peg.5274"/>
<dbReference type="Gene3D" id="2.60.120.10">
    <property type="entry name" value="Jelly Rolls"/>
    <property type="match status" value="1"/>
</dbReference>
<reference evidence="1 2" key="2">
    <citation type="submission" date="2014-05" db="EMBL/GenBank/DDBJ databases">
        <title>Genome sequence of the 3-chlorobenzoate degrading bacterium Pseudomonas knackmussii B13 shows multiple evidence for horizontal gene transfer.</title>
        <authorList>
            <person name="Miyazaki R."/>
            <person name="Bertelli C."/>
            <person name="Falquet L."/>
            <person name="Robinson-Rechavi M."/>
            <person name="Gharib W."/>
            <person name="Roy S."/>
            <person name="Van der Meer J.R."/>
        </authorList>
    </citation>
    <scope>NUCLEOTIDE SEQUENCE [LARGE SCALE GENOMIC DNA]</scope>
    <source>
        <strain evidence="1 2">B13</strain>
    </source>
</reference>
<dbReference type="Proteomes" id="UP000025241">
    <property type="component" value="Chromosome I"/>
</dbReference>
<evidence type="ECO:0008006" key="3">
    <source>
        <dbReference type="Google" id="ProtNLM"/>
    </source>
</evidence>
<accession>A0A024HQA6</accession>
<dbReference type="OrthoDB" id="3828611at2"/>
<dbReference type="STRING" id="1301098.PKB_5291"/>
<keyword evidence="2" id="KW-1185">Reference proteome</keyword>